<keyword evidence="3" id="KW-1185">Reference proteome</keyword>
<feature type="compositionally biased region" description="Basic residues" evidence="1">
    <location>
        <begin position="85"/>
        <end position="94"/>
    </location>
</feature>
<name>A0AAV9AEE9_ACOGR</name>
<sequence>MERMLYTLSFITLNSLLMQTKYCSPSSVNSMRASTNLTRPNNNSTVSVCVYNESWFLDGWKEEEEDELKKKMKTWSLRSRSEPRRRSRGRRRRSKETLRLRWAEEEEEQAGTGFKKSNRSNISWKCSCIETL</sequence>
<reference evidence="2" key="2">
    <citation type="submission" date="2023-06" db="EMBL/GenBank/DDBJ databases">
        <authorList>
            <person name="Ma L."/>
            <person name="Liu K.-W."/>
            <person name="Li Z."/>
            <person name="Hsiao Y.-Y."/>
            <person name="Qi Y."/>
            <person name="Fu T."/>
            <person name="Tang G."/>
            <person name="Zhang D."/>
            <person name="Sun W.-H."/>
            <person name="Liu D.-K."/>
            <person name="Li Y."/>
            <person name="Chen G.-Z."/>
            <person name="Liu X.-D."/>
            <person name="Liao X.-Y."/>
            <person name="Jiang Y.-T."/>
            <person name="Yu X."/>
            <person name="Hao Y."/>
            <person name="Huang J."/>
            <person name="Zhao X.-W."/>
            <person name="Ke S."/>
            <person name="Chen Y.-Y."/>
            <person name="Wu W.-L."/>
            <person name="Hsu J.-L."/>
            <person name="Lin Y.-F."/>
            <person name="Huang M.-D."/>
            <person name="Li C.-Y."/>
            <person name="Huang L."/>
            <person name="Wang Z.-W."/>
            <person name="Zhao X."/>
            <person name="Zhong W.-Y."/>
            <person name="Peng D.-H."/>
            <person name="Ahmad S."/>
            <person name="Lan S."/>
            <person name="Zhang J.-S."/>
            <person name="Tsai W.-C."/>
            <person name="Van De Peer Y."/>
            <person name="Liu Z.-J."/>
        </authorList>
    </citation>
    <scope>NUCLEOTIDE SEQUENCE</scope>
    <source>
        <strain evidence="2">SCP</strain>
        <tissue evidence="2">Leaves</tissue>
    </source>
</reference>
<dbReference type="EMBL" id="JAUJYN010000010">
    <property type="protein sequence ID" value="KAK1262738.1"/>
    <property type="molecule type" value="Genomic_DNA"/>
</dbReference>
<reference evidence="2" key="1">
    <citation type="journal article" date="2023" name="Nat. Commun.">
        <title>Diploid and tetraploid genomes of Acorus and the evolution of monocots.</title>
        <authorList>
            <person name="Ma L."/>
            <person name="Liu K.W."/>
            <person name="Li Z."/>
            <person name="Hsiao Y.Y."/>
            <person name="Qi Y."/>
            <person name="Fu T."/>
            <person name="Tang G.D."/>
            <person name="Zhang D."/>
            <person name="Sun W.H."/>
            <person name="Liu D.K."/>
            <person name="Li Y."/>
            <person name="Chen G.Z."/>
            <person name="Liu X.D."/>
            <person name="Liao X.Y."/>
            <person name="Jiang Y.T."/>
            <person name="Yu X."/>
            <person name="Hao Y."/>
            <person name="Huang J."/>
            <person name="Zhao X.W."/>
            <person name="Ke S."/>
            <person name="Chen Y.Y."/>
            <person name="Wu W.L."/>
            <person name="Hsu J.L."/>
            <person name="Lin Y.F."/>
            <person name="Huang M.D."/>
            <person name="Li C.Y."/>
            <person name="Huang L."/>
            <person name="Wang Z.W."/>
            <person name="Zhao X."/>
            <person name="Zhong W.Y."/>
            <person name="Peng D.H."/>
            <person name="Ahmad S."/>
            <person name="Lan S."/>
            <person name="Zhang J.S."/>
            <person name="Tsai W.C."/>
            <person name="Van de Peer Y."/>
            <person name="Liu Z.J."/>
        </authorList>
    </citation>
    <scope>NUCLEOTIDE SEQUENCE</scope>
    <source>
        <strain evidence="2">SCP</strain>
    </source>
</reference>
<gene>
    <name evidence="2" type="ORF">QJS04_geneDACA000988</name>
</gene>
<evidence type="ECO:0000313" key="2">
    <source>
        <dbReference type="EMBL" id="KAK1262738.1"/>
    </source>
</evidence>
<dbReference type="Proteomes" id="UP001179952">
    <property type="component" value="Unassembled WGS sequence"/>
</dbReference>
<organism evidence="2 3">
    <name type="scientific">Acorus gramineus</name>
    <name type="common">Dwarf sweet flag</name>
    <dbReference type="NCBI Taxonomy" id="55184"/>
    <lineage>
        <taxon>Eukaryota</taxon>
        <taxon>Viridiplantae</taxon>
        <taxon>Streptophyta</taxon>
        <taxon>Embryophyta</taxon>
        <taxon>Tracheophyta</taxon>
        <taxon>Spermatophyta</taxon>
        <taxon>Magnoliopsida</taxon>
        <taxon>Liliopsida</taxon>
        <taxon>Acoraceae</taxon>
        <taxon>Acorus</taxon>
    </lineage>
</organism>
<proteinExistence type="predicted"/>
<feature type="region of interest" description="Disordered" evidence="1">
    <location>
        <begin position="73"/>
        <end position="96"/>
    </location>
</feature>
<protein>
    <submittedName>
        <fullName evidence="2">Uncharacterized protein</fullName>
    </submittedName>
</protein>
<dbReference type="AlphaFoldDB" id="A0AAV9AEE9"/>
<comment type="caution">
    <text evidence="2">The sequence shown here is derived from an EMBL/GenBank/DDBJ whole genome shotgun (WGS) entry which is preliminary data.</text>
</comment>
<accession>A0AAV9AEE9</accession>
<evidence type="ECO:0000256" key="1">
    <source>
        <dbReference type="SAM" id="MobiDB-lite"/>
    </source>
</evidence>
<evidence type="ECO:0000313" key="3">
    <source>
        <dbReference type="Proteomes" id="UP001179952"/>
    </source>
</evidence>